<dbReference type="InterPro" id="IPR012495">
    <property type="entry name" value="TadE-like_dom"/>
</dbReference>
<evidence type="ECO:0000313" key="4">
    <source>
        <dbReference type="EMBL" id="MEQ5838147.1"/>
    </source>
</evidence>
<keyword evidence="2" id="KW-1133">Transmembrane helix</keyword>
<feature type="domain" description="TadE-like" evidence="3">
    <location>
        <begin position="26"/>
        <end position="68"/>
    </location>
</feature>
<name>A0ABV1LFS2_9BURK</name>
<dbReference type="EMBL" id="JAOALG010000001">
    <property type="protein sequence ID" value="MEQ5838147.1"/>
    <property type="molecule type" value="Genomic_DNA"/>
</dbReference>
<accession>A0ABV1LFS2</accession>
<comment type="caution">
    <text evidence="4">The sequence shown here is derived from an EMBL/GenBank/DDBJ whole genome shotgun (WGS) entry which is preliminary data.</text>
</comment>
<keyword evidence="2" id="KW-0812">Transmembrane</keyword>
<dbReference type="RefSeq" id="WP_349541012.1">
    <property type="nucleotide sequence ID" value="NZ_JAOALG010000001.1"/>
</dbReference>
<dbReference type="Pfam" id="PF07811">
    <property type="entry name" value="TadE"/>
    <property type="match status" value="1"/>
</dbReference>
<evidence type="ECO:0000259" key="3">
    <source>
        <dbReference type="Pfam" id="PF07811"/>
    </source>
</evidence>
<dbReference type="Proteomes" id="UP001469089">
    <property type="component" value="Unassembled WGS sequence"/>
</dbReference>
<keyword evidence="5" id="KW-1185">Reference proteome</keyword>
<sequence>MSASARPRTTSGASRRSGSPRRAQNGAAGIEFALVFPLFFVIFYGIITYSLIFIAQQSLTLATEEGARAALNYQVAGNVNAALTARATAACNTATNMVARMINNATCTTNLPAGGLSAAAALPACSFNGAMACISVTLTYRYSDRPLIPSIPLLNLVLPAQLTSTATVQLNPVNIL</sequence>
<keyword evidence="2" id="KW-0472">Membrane</keyword>
<protein>
    <submittedName>
        <fullName evidence="4">Pilus assembly protein</fullName>
    </submittedName>
</protein>
<organism evidence="4 5">
    <name type="scientific">Paraburkholderia acidicola</name>
    <dbReference type="NCBI Taxonomy" id="1912599"/>
    <lineage>
        <taxon>Bacteria</taxon>
        <taxon>Pseudomonadati</taxon>
        <taxon>Pseudomonadota</taxon>
        <taxon>Betaproteobacteria</taxon>
        <taxon>Burkholderiales</taxon>
        <taxon>Burkholderiaceae</taxon>
        <taxon>Paraburkholderia</taxon>
    </lineage>
</organism>
<proteinExistence type="predicted"/>
<evidence type="ECO:0000256" key="2">
    <source>
        <dbReference type="SAM" id="Phobius"/>
    </source>
</evidence>
<evidence type="ECO:0000313" key="5">
    <source>
        <dbReference type="Proteomes" id="UP001469089"/>
    </source>
</evidence>
<gene>
    <name evidence="4" type="ORF">N0A02_01660</name>
</gene>
<evidence type="ECO:0000256" key="1">
    <source>
        <dbReference type="SAM" id="MobiDB-lite"/>
    </source>
</evidence>
<feature type="transmembrane region" description="Helical" evidence="2">
    <location>
        <begin position="32"/>
        <end position="55"/>
    </location>
</feature>
<reference evidence="4 5" key="1">
    <citation type="journal article" date="2024" name="Chem. Sci.">
        <title>Discovery of a lagriamide polyketide by integrated genome mining, isotopic labeling, and untargeted metabolomics.</title>
        <authorList>
            <person name="Fergusson C.H."/>
            <person name="Saulog J."/>
            <person name="Paulo B.S."/>
            <person name="Wilson D.M."/>
            <person name="Liu D.Y."/>
            <person name="Morehouse N.J."/>
            <person name="Waterworth S."/>
            <person name="Barkei J."/>
            <person name="Gray C.A."/>
            <person name="Kwan J.C."/>
            <person name="Eustaquio A.S."/>
            <person name="Linington R.G."/>
        </authorList>
    </citation>
    <scope>NUCLEOTIDE SEQUENCE [LARGE SCALE GENOMIC DNA]</scope>
    <source>
        <strain evidence="4 5">RL17-338-BIF-B</strain>
    </source>
</reference>
<feature type="region of interest" description="Disordered" evidence="1">
    <location>
        <begin position="1"/>
        <end position="23"/>
    </location>
</feature>